<protein>
    <submittedName>
        <fullName evidence="1">Uncharacterized protein</fullName>
    </submittedName>
</protein>
<evidence type="ECO:0000313" key="1">
    <source>
        <dbReference type="EMBL" id="KDR63488.1"/>
    </source>
</evidence>
<reference evidence="1 2" key="1">
    <citation type="submission" date="2014-03" db="EMBL/GenBank/DDBJ databases">
        <title>Genome Sequence of Streptomyces wadayamensis A23 strain, an endophytic actinobacteria from Citrus reticulata.</title>
        <authorList>
            <person name="de Oliveira L.G."/>
            <person name="Tormet G.D."/>
            <person name="Marcon J."/>
            <person name="Samborsky M."/>
            <person name="Araujo W.L."/>
            <person name="de Azevedo J.L."/>
        </authorList>
    </citation>
    <scope>NUCLEOTIDE SEQUENCE [LARGE SCALE GENOMIC DNA]</scope>
    <source>
        <strain evidence="1 2">A23</strain>
    </source>
</reference>
<dbReference type="GeneID" id="97270495"/>
<organism evidence="1 2">
    <name type="scientific">Streptomyces wadayamensis</name>
    <dbReference type="NCBI Taxonomy" id="141454"/>
    <lineage>
        <taxon>Bacteria</taxon>
        <taxon>Bacillati</taxon>
        <taxon>Actinomycetota</taxon>
        <taxon>Actinomycetes</taxon>
        <taxon>Kitasatosporales</taxon>
        <taxon>Streptomycetaceae</taxon>
        <taxon>Streptomyces</taxon>
    </lineage>
</organism>
<sequence>MTPFALVALAGTGTLCLLLVLLSVVYLWSPDAALRVRAWHVLQALLQAAGRERSDAAGPADDA</sequence>
<accession>A0ABR4SCZ6</accession>
<dbReference type="RefSeq" id="WP_033239499.1">
    <property type="nucleotide sequence ID" value="NZ_JHDU01000008.1"/>
</dbReference>
<dbReference type="Proteomes" id="UP000027443">
    <property type="component" value="Unassembled WGS sequence"/>
</dbReference>
<keyword evidence="2" id="KW-1185">Reference proteome</keyword>
<comment type="caution">
    <text evidence="1">The sequence shown here is derived from an EMBL/GenBank/DDBJ whole genome shotgun (WGS) entry which is preliminary data.</text>
</comment>
<dbReference type="EMBL" id="JHDU01000008">
    <property type="protein sequence ID" value="KDR63488.1"/>
    <property type="molecule type" value="Genomic_DNA"/>
</dbReference>
<gene>
    <name evidence="1" type="ORF">DC60_18280</name>
</gene>
<proteinExistence type="predicted"/>
<evidence type="ECO:0000313" key="2">
    <source>
        <dbReference type="Proteomes" id="UP000027443"/>
    </source>
</evidence>
<name>A0ABR4SCZ6_9ACTN</name>